<dbReference type="AlphaFoldDB" id="A0A1R3ISR7"/>
<proteinExistence type="predicted"/>
<dbReference type="EMBL" id="AWWV01009576">
    <property type="protein sequence ID" value="OMO85625.1"/>
    <property type="molecule type" value="Genomic_DNA"/>
</dbReference>
<organism evidence="1 2">
    <name type="scientific">Corchorus capsularis</name>
    <name type="common">Jute</name>
    <dbReference type="NCBI Taxonomy" id="210143"/>
    <lineage>
        <taxon>Eukaryota</taxon>
        <taxon>Viridiplantae</taxon>
        <taxon>Streptophyta</taxon>
        <taxon>Embryophyta</taxon>
        <taxon>Tracheophyta</taxon>
        <taxon>Spermatophyta</taxon>
        <taxon>Magnoliopsida</taxon>
        <taxon>eudicotyledons</taxon>
        <taxon>Gunneridae</taxon>
        <taxon>Pentapetalae</taxon>
        <taxon>rosids</taxon>
        <taxon>malvids</taxon>
        <taxon>Malvales</taxon>
        <taxon>Malvaceae</taxon>
        <taxon>Grewioideae</taxon>
        <taxon>Apeibeae</taxon>
        <taxon>Corchorus</taxon>
    </lineage>
</organism>
<dbReference type="Gramene" id="OMO85625">
    <property type="protein sequence ID" value="OMO85625"/>
    <property type="gene ID" value="CCACVL1_10071"/>
</dbReference>
<protein>
    <submittedName>
        <fullName evidence="1">Uncharacterized protein</fullName>
    </submittedName>
</protein>
<comment type="caution">
    <text evidence="1">The sequence shown here is derived from an EMBL/GenBank/DDBJ whole genome shotgun (WGS) entry which is preliminary data.</text>
</comment>
<name>A0A1R3ISR7_COCAP</name>
<dbReference type="Proteomes" id="UP000188268">
    <property type="component" value="Unassembled WGS sequence"/>
</dbReference>
<accession>A0A1R3ISR7</accession>
<gene>
    <name evidence="1" type="ORF">CCACVL1_10071</name>
</gene>
<sequence length="31" mass="3592">MAGNKDRYGDWDESNKKIFISHIQAKVKAQI</sequence>
<keyword evidence="2" id="KW-1185">Reference proteome</keyword>
<reference evidence="1 2" key="1">
    <citation type="submission" date="2013-09" db="EMBL/GenBank/DDBJ databases">
        <title>Corchorus capsularis genome sequencing.</title>
        <authorList>
            <person name="Alam M."/>
            <person name="Haque M.S."/>
            <person name="Islam M.S."/>
            <person name="Emdad E.M."/>
            <person name="Islam M.M."/>
            <person name="Ahmed B."/>
            <person name="Halim A."/>
            <person name="Hossen Q.M.M."/>
            <person name="Hossain M.Z."/>
            <person name="Ahmed R."/>
            <person name="Khan M.M."/>
            <person name="Islam R."/>
            <person name="Rashid M.M."/>
            <person name="Khan S.A."/>
            <person name="Rahman M.S."/>
            <person name="Alam M."/>
        </authorList>
    </citation>
    <scope>NUCLEOTIDE SEQUENCE [LARGE SCALE GENOMIC DNA]</scope>
    <source>
        <strain evidence="2">cv. CVL-1</strain>
        <tissue evidence="1">Whole seedling</tissue>
    </source>
</reference>
<evidence type="ECO:0000313" key="2">
    <source>
        <dbReference type="Proteomes" id="UP000188268"/>
    </source>
</evidence>
<evidence type="ECO:0000313" key="1">
    <source>
        <dbReference type="EMBL" id="OMO85625.1"/>
    </source>
</evidence>